<evidence type="ECO:0000256" key="1">
    <source>
        <dbReference type="ARBA" id="ARBA00023015"/>
    </source>
</evidence>
<evidence type="ECO:0000256" key="3">
    <source>
        <dbReference type="ARBA" id="ARBA00023242"/>
    </source>
</evidence>
<evidence type="ECO:0000313" key="6">
    <source>
        <dbReference type="Proteomes" id="UP001610334"/>
    </source>
</evidence>
<proteinExistence type="predicted"/>
<evidence type="ECO:0000259" key="4">
    <source>
        <dbReference type="SMART" id="SM00906"/>
    </source>
</evidence>
<dbReference type="PANTHER" id="PTHR47840">
    <property type="entry name" value="ZN(II)2CYS6 TRANSCRIPTION FACTOR (EUROFUNG)-RELATED"/>
    <property type="match status" value="1"/>
</dbReference>
<keyword evidence="3" id="KW-0539">Nucleus</keyword>
<sequence>MARLRKAWLTIRRAIGFAMLQGAQHRSDPPSKTLQSLWFKIWVFDWKLSLGLGLPSSVPDSHASLVHLPDGDFSTWMFHLIGAIAGRINTRNHNIANIDYTGTTEIEQELLGLRDRMPSEWNLPNTDDMPLAKVFTKQVGKFHLNLLLKNLHFIYMVQDPTNNHGEAYPHSRTTAIQATQQVLEQYQGLRHSSQGALLICNIMDFHTFTGAIVLTTFEHLSLAMTCAVAKQAAGVLGYLYAAAHGFYHGEPYEVVILYFGGVQISPLVREQQEQQTTRSGSTTCISSHLDVLSPSLFSVIEFSAQTFCPQRPDTLGLGEGELGTDWSLFSGVEVDRDWNEVFTIPINGIH</sequence>
<evidence type="ECO:0000256" key="2">
    <source>
        <dbReference type="ARBA" id="ARBA00023163"/>
    </source>
</evidence>
<feature type="domain" description="Xylanolytic transcriptional activator regulatory" evidence="4">
    <location>
        <begin position="7"/>
        <end position="75"/>
    </location>
</feature>
<dbReference type="InterPro" id="IPR007219">
    <property type="entry name" value="XnlR_reg_dom"/>
</dbReference>
<keyword evidence="6" id="KW-1185">Reference proteome</keyword>
<name>A0ABR4GTB4_9EURO</name>
<evidence type="ECO:0000313" key="5">
    <source>
        <dbReference type="EMBL" id="KAL2802313.1"/>
    </source>
</evidence>
<dbReference type="Proteomes" id="UP001610334">
    <property type="component" value="Unassembled WGS sequence"/>
</dbReference>
<dbReference type="SMART" id="SM00906">
    <property type="entry name" value="Fungal_trans"/>
    <property type="match status" value="1"/>
</dbReference>
<dbReference type="PANTHER" id="PTHR47840:SF1">
    <property type="entry name" value="ZN(II)2CYS6 TRANSCRIPTION FACTOR (EUROFUNG)"/>
    <property type="match status" value="1"/>
</dbReference>
<reference evidence="5 6" key="1">
    <citation type="submission" date="2024-07" db="EMBL/GenBank/DDBJ databases">
        <title>Section-level genome sequencing and comparative genomics of Aspergillus sections Usti and Cavernicolus.</title>
        <authorList>
            <consortium name="Lawrence Berkeley National Laboratory"/>
            <person name="Nybo J.L."/>
            <person name="Vesth T.C."/>
            <person name="Theobald S."/>
            <person name="Frisvad J.C."/>
            <person name="Larsen T.O."/>
            <person name="Kjaerboelling I."/>
            <person name="Rothschild-Mancinelli K."/>
            <person name="Lyhne E.K."/>
            <person name="Kogle M.E."/>
            <person name="Barry K."/>
            <person name="Clum A."/>
            <person name="Na H."/>
            <person name="Ledsgaard L."/>
            <person name="Lin J."/>
            <person name="Lipzen A."/>
            <person name="Kuo A."/>
            <person name="Riley R."/>
            <person name="Mondo S."/>
            <person name="Labutti K."/>
            <person name="Haridas S."/>
            <person name="Pangalinan J."/>
            <person name="Salamov A.A."/>
            <person name="Simmons B.A."/>
            <person name="Magnuson J.K."/>
            <person name="Chen J."/>
            <person name="Drula E."/>
            <person name="Henrissat B."/>
            <person name="Wiebenga A."/>
            <person name="Lubbers R.J."/>
            <person name="Gomes A.C."/>
            <person name="Makela M.R."/>
            <person name="Stajich J."/>
            <person name="Grigoriev I.V."/>
            <person name="Mortensen U.H."/>
            <person name="De Vries R.P."/>
            <person name="Baker S.E."/>
            <person name="Andersen M.R."/>
        </authorList>
    </citation>
    <scope>NUCLEOTIDE SEQUENCE [LARGE SCALE GENOMIC DNA]</scope>
    <source>
        <strain evidence="5 6">CBS 588.65</strain>
    </source>
</reference>
<keyword evidence="1" id="KW-0805">Transcription regulation</keyword>
<accession>A0ABR4GTB4</accession>
<keyword evidence="2" id="KW-0804">Transcription</keyword>
<dbReference type="CDD" id="cd12148">
    <property type="entry name" value="fungal_TF_MHR"/>
    <property type="match status" value="1"/>
</dbReference>
<gene>
    <name evidence="5" type="ORF">BJX63DRAFT_437989</name>
</gene>
<protein>
    <recommendedName>
        <fullName evidence="4">Xylanolytic transcriptional activator regulatory domain-containing protein</fullName>
    </recommendedName>
</protein>
<dbReference type="EMBL" id="JBFXLT010000191">
    <property type="protein sequence ID" value="KAL2802313.1"/>
    <property type="molecule type" value="Genomic_DNA"/>
</dbReference>
<comment type="caution">
    <text evidence="5">The sequence shown here is derived from an EMBL/GenBank/DDBJ whole genome shotgun (WGS) entry which is preliminary data.</text>
</comment>
<organism evidence="5 6">
    <name type="scientific">Aspergillus granulosus</name>
    <dbReference type="NCBI Taxonomy" id="176169"/>
    <lineage>
        <taxon>Eukaryota</taxon>
        <taxon>Fungi</taxon>
        <taxon>Dikarya</taxon>
        <taxon>Ascomycota</taxon>
        <taxon>Pezizomycotina</taxon>
        <taxon>Eurotiomycetes</taxon>
        <taxon>Eurotiomycetidae</taxon>
        <taxon>Eurotiales</taxon>
        <taxon>Aspergillaceae</taxon>
        <taxon>Aspergillus</taxon>
        <taxon>Aspergillus subgen. Nidulantes</taxon>
    </lineage>
</organism>